<name>A0AAD5DM98_9CHLO</name>
<evidence type="ECO:0000313" key="2">
    <source>
        <dbReference type="EMBL" id="KAI7836969.1"/>
    </source>
</evidence>
<protein>
    <submittedName>
        <fullName evidence="2">Uncharacterized protein</fullName>
    </submittedName>
</protein>
<feature type="compositionally biased region" description="Polar residues" evidence="1">
    <location>
        <begin position="367"/>
        <end position="377"/>
    </location>
</feature>
<feature type="compositionally biased region" description="Polar residues" evidence="1">
    <location>
        <begin position="1"/>
        <end position="19"/>
    </location>
</feature>
<proteinExistence type="predicted"/>
<comment type="caution">
    <text evidence="2">The sequence shown here is derived from an EMBL/GenBank/DDBJ whole genome shotgun (WGS) entry which is preliminary data.</text>
</comment>
<feature type="compositionally biased region" description="Low complexity" evidence="1">
    <location>
        <begin position="238"/>
        <end position="247"/>
    </location>
</feature>
<organism evidence="2 3">
    <name type="scientific">Chlorella ohadii</name>
    <dbReference type="NCBI Taxonomy" id="2649997"/>
    <lineage>
        <taxon>Eukaryota</taxon>
        <taxon>Viridiplantae</taxon>
        <taxon>Chlorophyta</taxon>
        <taxon>core chlorophytes</taxon>
        <taxon>Trebouxiophyceae</taxon>
        <taxon>Chlorellales</taxon>
        <taxon>Chlorellaceae</taxon>
        <taxon>Chlorella clade</taxon>
        <taxon>Chlorella</taxon>
    </lineage>
</organism>
<accession>A0AAD5DM98</accession>
<feature type="compositionally biased region" description="Low complexity" evidence="1">
    <location>
        <begin position="304"/>
        <end position="320"/>
    </location>
</feature>
<feature type="region of interest" description="Disordered" evidence="1">
    <location>
        <begin position="1"/>
        <end position="25"/>
    </location>
</feature>
<gene>
    <name evidence="2" type="ORF">COHA_009153</name>
</gene>
<feature type="compositionally biased region" description="Low complexity" evidence="1">
    <location>
        <begin position="463"/>
        <end position="482"/>
    </location>
</feature>
<feature type="compositionally biased region" description="Low complexity" evidence="1">
    <location>
        <begin position="404"/>
        <end position="424"/>
    </location>
</feature>
<feature type="region of interest" description="Disordered" evidence="1">
    <location>
        <begin position="215"/>
        <end position="254"/>
    </location>
</feature>
<feature type="compositionally biased region" description="Low complexity" evidence="1">
    <location>
        <begin position="215"/>
        <end position="225"/>
    </location>
</feature>
<dbReference type="Proteomes" id="UP001205105">
    <property type="component" value="Unassembled WGS sequence"/>
</dbReference>
<reference evidence="2" key="1">
    <citation type="submission" date="2020-11" db="EMBL/GenBank/DDBJ databases">
        <title>Chlorella ohadii genome sequencing and assembly.</title>
        <authorList>
            <person name="Murik O."/>
            <person name="Treves H."/>
            <person name="Kedem I."/>
            <person name="Shotland Y."/>
            <person name="Kaplan A."/>
        </authorList>
    </citation>
    <scope>NUCLEOTIDE SEQUENCE</scope>
    <source>
        <strain evidence="2">1</strain>
    </source>
</reference>
<keyword evidence="3" id="KW-1185">Reference proteome</keyword>
<feature type="region of interest" description="Disordered" evidence="1">
    <location>
        <begin position="303"/>
        <end position="383"/>
    </location>
</feature>
<feature type="compositionally biased region" description="Low complexity" evidence="1">
    <location>
        <begin position="331"/>
        <end position="345"/>
    </location>
</feature>
<sequence length="851" mass="87530">MKNALVKQTQEAVKRSTQLGAPPARLRLGTRARQAAAADAAAAEAERAGEEDANSEAAFFCDDLHQELEQLLSGGGLAPDAAASLAAAQDALGAGRDATRLPPGDLSLPVEGELAPPPFDALVQQLFGADASQDTAAAAAPLPPDEAAGLAAAVSALQLHTAELEARGVLQVAGAPAEHWLLPDGSSRAADDVEFTALPAYLQAAPMSGDRQPFFQAQQRQQAQQGPDERYQHWPSPAAQEAAAAAAESHDAIQEADEGAAWGALEGEVFALPPHPTLQLNLQPQRQAGPAAGGVLVTFDDEPQQPQQQRPQHAWQQPGQNQWQTGGQPWQAHRAGPQQAQQGQATLSDIWEGGDGGTDPWMDQLALSHSQPQQGQQAGWADEGIDEEEDWDEAMLDQVAAMEQQALAQRQQAPPSEQPSQQQQGKRHVPVFRNRAFQQQALPGGAWPVESIEDADSDEEPRPAAAAGPSQAAPAAQRSAAGAVPQLGRRGALPLASQAAAAGEALASDDEEGPQAAAAAPAQQRRPGRRAAPAARAAGTGGQAAVLVDFSAIDVEALRPSVLLRAQTGGRPKWRPVFDPEQLLLQPLRSALQPPPLPPAERQPGGGSHWQAAGMRPGQLASHAASDLMQGITAADLAEWDDWGDEDAAAADAASFDAGGWEEAAGQWGNGSLTLQRQQQQQPVVATEAAVAGNGAGSLAARLAALGVLDPAVPAAAAAAAGKRRHEQIGAEIIQALLEERRRARVDLRPLLQQLSSRLAETLAGGSRSGPGSGGSGAEEAATLTARYLVALLTAAHQHNSGAAAAAANDAEGGAAAAPAAAVAPLAAALAGKQLLLHAPGGATDVQIAAA</sequence>
<feature type="compositionally biased region" description="Low complexity" evidence="1">
    <location>
        <begin position="514"/>
        <end position="538"/>
    </location>
</feature>
<evidence type="ECO:0000313" key="3">
    <source>
        <dbReference type="Proteomes" id="UP001205105"/>
    </source>
</evidence>
<dbReference type="AlphaFoldDB" id="A0AAD5DM98"/>
<feature type="region of interest" description="Disordered" evidence="1">
    <location>
        <begin position="404"/>
        <end position="482"/>
    </location>
</feature>
<dbReference type="EMBL" id="JADXDR010000168">
    <property type="protein sequence ID" value="KAI7836969.1"/>
    <property type="molecule type" value="Genomic_DNA"/>
</dbReference>
<feature type="region of interest" description="Disordered" evidence="1">
    <location>
        <begin position="590"/>
        <end position="617"/>
    </location>
</feature>
<feature type="region of interest" description="Disordered" evidence="1">
    <location>
        <begin position="503"/>
        <end position="541"/>
    </location>
</feature>
<evidence type="ECO:0000256" key="1">
    <source>
        <dbReference type="SAM" id="MobiDB-lite"/>
    </source>
</evidence>